<comment type="caution">
    <text evidence="1">The sequence shown here is derived from an EMBL/GenBank/DDBJ whole genome shotgun (WGS) entry which is preliminary data.</text>
</comment>
<name>A0A9Q3SYF2_9LACO</name>
<dbReference type="GO" id="GO:0004519">
    <property type="term" value="F:endonuclease activity"/>
    <property type="evidence" value="ECO:0007669"/>
    <property type="project" value="UniProtKB-KW"/>
</dbReference>
<evidence type="ECO:0000313" key="2">
    <source>
        <dbReference type="Proteomes" id="UP000752647"/>
    </source>
</evidence>
<protein>
    <submittedName>
        <fullName evidence="1">HNH endonuclease</fullName>
    </submittedName>
</protein>
<proteinExistence type="predicted"/>
<organism evidence="1 2">
    <name type="scientific">Leuconostoc gasicomitatum</name>
    <dbReference type="NCBI Taxonomy" id="115778"/>
    <lineage>
        <taxon>Bacteria</taxon>
        <taxon>Bacillati</taxon>
        <taxon>Bacillota</taxon>
        <taxon>Bacilli</taxon>
        <taxon>Lactobacillales</taxon>
        <taxon>Lactobacillaceae</taxon>
        <taxon>Leuconostoc</taxon>
        <taxon>Leuconostoc gelidum group</taxon>
    </lineage>
</organism>
<dbReference type="Proteomes" id="UP000752647">
    <property type="component" value="Unassembled WGS sequence"/>
</dbReference>
<dbReference type="EMBL" id="JAHBFI010000014">
    <property type="protein sequence ID" value="MBZ5962652.1"/>
    <property type="molecule type" value="Genomic_DNA"/>
</dbReference>
<gene>
    <name evidence="1" type="ORF">KIJ12_05765</name>
</gene>
<sequence>MRLHRCAEVGCHELIKLGFDYCDKHYQSRMNDYQNRKSEADKLSSKTLRGQHDIAERNREYNSSVRHELGHEFYNTKQWERISEYIKQRDMYTSSVDGRVYGKGDLIVDHLIPRRLLNTKAEQYDVNNLWLLTKAQHNHKTAIENKMSDNKLKHLSRDWWIKILKD</sequence>
<evidence type="ECO:0000313" key="1">
    <source>
        <dbReference type="EMBL" id="MBZ5962652.1"/>
    </source>
</evidence>
<keyword evidence="1" id="KW-0540">Nuclease</keyword>
<keyword evidence="1" id="KW-0255">Endonuclease</keyword>
<keyword evidence="1" id="KW-0378">Hydrolase</keyword>
<dbReference type="RefSeq" id="WP_224144179.1">
    <property type="nucleotide sequence ID" value="NZ_JAHBFI010000014.1"/>
</dbReference>
<dbReference type="AlphaFoldDB" id="A0A9Q3SYF2"/>
<accession>A0A9Q3SYF2</accession>
<reference evidence="1" key="1">
    <citation type="submission" date="2021-05" db="EMBL/GenBank/DDBJ databases">
        <title>Pangenome of Leuconostoc gelidum warrants species status for Leuconostoc gelidum subsp. gasicomitatum.</title>
        <authorList>
            <person name="Johansson P."/>
            <person name="Sade E."/>
            <person name="Hultman J."/>
            <person name="Auvinen P."/>
            <person name="Bjorkroth J."/>
        </authorList>
    </citation>
    <scope>NUCLEOTIDE SEQUENCE</scope>
    <source>
        <strain evidence="1">A.21.4</strain>
    </source>
</reference>